<evidence type="ECO:0000256" key="2">
    <source>
        <dbReference type="SAM" id="MobiDB-lite"/>
    </source>
</evidence>
<evidence type="ECO:0000313" key="4">
    <source>
        <dbReference type="Proteomes" id="UP000027222"/>
    </source>
</evidence>
<dbReference type="Proteomes" id="UP000027222">
    <property type="component" value="Unassembled WGS sequence"/>
</dbReference>
<keyword evidence="1" id="KW-0175">Coiled coil</keyword>
<feature type="coiled-coil region" evidence="1">
    <location>
        <begin position="153"/>
        <end position="180"/>
    </location>
</feature>
<feature type="region of interest" description="Disordered" evidence="2">
    <location>
        <begin position="52"/>
        <end position="147"/>
    </location>
</feature>
<feature type="compositionally biased region" description="Polar residues" evidence="2">
    <location>
        <begin position="453"/>
        <end position="464"/>
    </location>
</feature>
<feature type="region of interest" description="Disordered" evidence="2">
    <location>
        <begin position="491"/>
        <end position="655"/>
    </location>
</feature>
<reference evidence="4" key="1">
    <citation type="journal article" date="2014" name="Proc. Natl. Acad. Sci. U.S.A.">
        <title>Extensive sampling of basidiomycete genomes demonstrates inadequacy of the white-rot/brown-rot paradigm for wood decay fungi.</title>
        <authorList>
            <person name="Riley R."/>
            <person name="Salamov A.A."/>
            <person name="Brown D.W."/>
            <person name="Nagy L.G."/>
            <person name="Floudas D."/>
            <person name="Held B.W."/>
            <person name="Levasseur A."/>
            <person name="Lombard V."/>
            <person name="Morin E."/>
            <person name="Otillar R."/>
            <person name="Lindquist E.A."/>
            <person name="Sun H."/>
            <person name="LaButti K.M."/>
            <person name="Schmutz J."/>
            <person name="Jabbour D."/>
            <person name="Luo H."/>
            <person name="Baker S.E."/>
            <person name="Pisabarro A.G."/>
            <person name="Walton J.D."/>
            <person name="Blanchette R.A."/>
            <person name="Henrissat B."/>
            <person name="Martin F."/>
            <person name="Cullen D."/>
            <person name="Hibbett D.S."/>
            <person name="Grigoriev I.V."/>
        </authorList>
    </citation>
    <scope>NUCLEOTIDE SEQUENCE [LARGE SCALE GENOMIC DNA]</scope>
    <source>
        <strain evidence="4">CBS 339.88</strain>
    </source>
</reference>
<sequence>MAAHSITPEMLTKMTVQELLVVTATHIGLATSMDKGELIRQLCEKLGFEVHDRSATDPTLRLKKKAARTSHSIAEGSSDAAGGPVRSPKKDVIKAPYARTQRSQRKNLNTRDRPEKEPSRPLSPGVLNDGTPESSPEPEDRRSTAPLATHEVAKDTVEMMSNIQRQLQLLAEENKQVVKQAKKIRAVATALQRQLTAERQRTERLITYLKYWQRIDGKWGFSSIFPRQDVILRRLDGDTQEIEVDEADVEYDPQLAVFLESEEVRNRNRGSENVAATGEEDETMDDTHIMPLVPGCGVTNQDKGKENVAATEPEPESMNHHEGDEDAEFAEATENARKLSRESLRQESADRTDEGTNAEASGSGTRSKADYLAEWKKFPVPVRSQRVRQSDGPSRYLAPVDQGPFAYIHNEYFHGRGPYGKLPSQAELDASAAQSQPRQPSTSTGGDFSDSSVTADSEQATRLGSASKHLGYAQTRRPLSRQGSAHIDPAVVSSLQLRPARSTRPLSRQDSIRPPPPSSSLVASQPIPAAARRQLARQDSMRFVPPASVPSSAPLETLRRAGTPRPLSRDEIEEDDPITEEAHSILNTVFGPYASSSTSTGGRESRRERSAPGNGQASRPLGRDGGFMVSPPPDARRARNMAPPPPPGSISAREREIVAAEERVRQEFEDLRRGIFAPSPTGLQGRRL</sequence>
<name>A0A067T6Z2_GALM3</name>
<proteinExistence type="predicted"/>
<feature type="compositionally biased region" description="Low complexity" evidence="2">
    <location>
        <begin position="544"/>
        <end position="554"/>
    </location>
</feature>
<organism evidence="3 4">
    <name type="scientific">Galerina marginata (strain CBS 339.88)</name>
    <dbReference type="NCBI Taxonomy" id="685588"/>
    <lineage>
        <taxon>Eukaryota</taxon>
        <taxon>Fungi</taxon>
        <taxon>Dikarya</taxon>
        <taxon>Basidiomycota</taxon>
        <taxon>Agaricomycotina</taxon>
        <taxon>Agaricomycetes</taxon>
        <taxon>Agaricomycetidae</taxon>
        <taxon>Agaricales</taxon>
        <taxon>Agaricineae</taxon>
        <taxon>Strophariaceae</taxon>
        <taxon>Galerina</taxon>
    </lineage>
</organism>
<feature type="region of interest" description="Disordered" evidence="2">
    <location>
        <begin position="294"/>
        <end position="367"/>
    </location>
</feature>
<feature type="region of interest" description="Disordered" evidence="2">
    <location>
        <begin position="418"/>
        <end position="470"/>
    </location>
</feature>
<feature type="compositionally biased region" description="Basic and acidic residues" evidence="2">
    <location>
        <begin position="109"/>
        <end position="119"/>
    </location>
</feature>
<keyword evidence="4" id="KW-1185">Reference proteome</keyword>
<feature type="compositionally biased region" description="Low complexity" evidence="2">
    <location>
        <begin position="441"/>
        <end position="452"/>
    </location>
</feature>
<gene>
    <name evidence="3" type="ORF">GALMADRAFT_140309</name>
</gene>
<protein>
    <submittedName>
        <fullName evidence="3">Uncharacterized protein</fullName>
    </submittedName>
</protein>
<evidence type="ECO:0000256" key="1">
    <source>
        <dbReference type="SAM" id="Coils"/>
    </source>
</evidence>
<dbReference type="EMBL" id="KL142380">
    <property type="protein sequence ID" value="KDR75694.1"/>
    <property type="molecule type" value="Genomic_DNA"/>
</dbReference>
<accession>A0A067T6Z2</accession>
<dbReference type="HOGENOM" id="CLU_400105_0_0_1"/>
<dbReference type="STRING" id="685588.A0A067T6Z2"/>
<evidence type="ECO:0000313" key="3">
    <source>
        <dbReference type="EMBL" id="KDR75694.1"/>
    </source>
</evidence>
<feature type="compositionally biased region" description="Basic and acidic residues" evidence="2">
    <location>
        <begin position="334"/>
        <end position="354"/>
    </location>
</feature>
<dbReference type="AlphaFoldDB" id="A0A067T6Z2"/>